<reference evidence="14" key="1">
    <citation type="submission" date="2023-06" db="EMBL/GenBank/DDBJ databases">
        <title>Male Hemibagrus guttatus genome.</title>
        <authorList>
            <person name="Bian C."/>
        </authorList>
    </citation>
    <scope>NUCLEOTIDE SEQUENCE</scope>
    <source>
        <strain evidence="14">Male_cb2023</strain>
        <tissue evidence="14">Muscle</tissue>
    </source>
</reference>
<evidence type="ECO:0000256" key="3">
    <source>
        <dbReference type="ARBA" id="ARBA00004406"/>
    </source>
</evidence>
<comment type="subcellular location">
    <subcellularLocation>
        <location evidence="3">Endoplasmic reticulum membrane</location>
        <topology evidence="3">Peripheral membrane protein</topology>
    </subcellularLocation>
    <subcellularLocation>
        <location evidence="2">Microsome membrane</location>
        <topology evidence="2">Peripheral membrane protein</topology>
    </subcellularLocation>
</comment>
<dbReference type="PANTHER" id="PTHR24300:SF319">
    <property type="entry name" value="CYTOCHROME P450, FAMILY 2, SUBFAMILY AC, POLYPEPTIDE 1"/>
    <property type="match status" value="1"/>
</dbReference>
<evidence type="ECO:0000256" key="9">
    <source>
        <dbReference type="ARBA" id="ARBA00023002"/>
    </source>
</evidence>
<evidence type="ECO:0000313" key="15">
    <source>
        <dbReference type="Proteomes" id="UP001274896"/>
    </source>
</evidence>
<comment type="similarity">
    <text evidence="4">Belongs to the cytochrome P450 family.</text>
</comment>
<accession>A0AAE0QHN9</accession>
<dbReference type="PRINTS" id="PR00385">
    <property type="entry name" value="P450"/>
</dbReference>
<dbReference type="SUPFAM" id="SSF48264">
    <property type="entry name" value="Cytochrome P450"/>
    <property type="match status" value="2"/>
</dbReference>
<dbReference type="SUPFAM" id="SSF46689">
    <property type="entry name" value="Homeodomain-like"/>
    <property type="match status" value="1"/>
</dbReference>
<keyword evidence="6" id="KW-0479">Metal-binding</keyword>
<evidence type="ECO:0000256" key="13">
    <source>
        <dbReference type="SAM" id="Phobius"/>
    </source>
</evidence>
<dbReference type="InterPro" id="IPR009057">
    <property type="entry name" value="Homeodomain-like_sf"/>
</dbReference>
<evidence type="ECO:0000256" key="4">
    <source>
        <dbReference type="ARBA" id="ARBA00010617"/>
    </source>
</evidence>
<gene>
    <name evidence="14" type="ORF">QTP70_021350</name>
</gene>
<dbReference type="PRINTS" id="PR00463">
    <property type="entry name" value="EP450I"/>
</dbReference>
<dbReference type="GO" id="GO:0005506">
    <property type="term" value="F:iron ion binding"/>
    <property type="evidence" value="ECO:0007669"/>
    <property type="project" value="InterPro"/>
</dbReference>
<dbReference type="Gene3D" id="1.10.10.10">
    <property type="entry name" value="Winged helix-like DNA-binding domain superfamily/Winged helix DNA-binding domain"/>
    <property type="match status" value="1"/>
</dbReference>
<dbReference type="FunFam" id="1.10.630.10:FF:000208">
    <property type="entry name" value="Cytochrome P450, family 2, subfamily k, polypeptide 20"/>
    <property type="match status" value="2"/>
</dbReference>
<dbReference type="GO" id="GO:0020037">
    <property type="term" value="F:heme binding"/>
    <property type="evidence" value="ECO:0007669"/>
    <property type="project" value="InterPro"/>
</dbReference>
<evidence type="ECO:0000256" key="11">
    <source>
        <dbReference type="ARBA" id="ARBA00023033"/>
    </source>
</evidence>
<evidence type="ECO:0000256" key="10">
    <source>
        <dbReference type="ARBA" id="ARBA00023004"/>
    </source>
</evidence>
<evidence type="ECO:0000256" key="6">
    <source>
        <dbReference type="ARBA" id="ARBA00022723"/>
    </source>
</evidence>
<dbReference type="Proteomes" id="UP001274896">
    <property type="component" value="Unassembled WGS sequence"/>
</dbReference>
<keyword evidence="8" id="KW-0492">Microsome</keyword>
<dbReference type="GO" id="GO:0016712">
    <property type="term" value="F:oxidoreductase activity, acting on paired donors, with incorporation or reduction of molecular oxygen, reduced flavin or flavoprotein as one donor, and incorporation of one atom of oxygen"/>
    <property type="evidence" value="ECO:0007669"/>
    <property type="project" value="TreeGrafter"/>
</dbReference>
<dbReference type="InterPro" id="IPR036388">
    <property type="entry name" value="WH-like_DNA-bd_sf"/>
</dbReference>
<protein>
    <recommendedName>
        <fullName evidence="16">Cytochrome P450</fullName>
    </recommendedName>
</protein>
<keyword evidence="15" id="KW-1185">Reference proteome</keyword>
<keyword evidence="13" id="KW-0812">Transmembrane</keyword>
<evidence type="ECO:0000256" key="8">
    <source>
        <dbReference type="ARBA" id="ARBA00022848"/>
    </source>
</evidence>
<keyword evidence="12 13" id="KW-0472">Membrane</keyword>
<evidence type="ECO:0000256" key="2">
    <source>
        <dbReference type="ARBA" id="ARBA00004174"/>
    </source>
</evidence>
<evidence type="ECO:0000256" key="7">
    <source>
        <dbReference type="ARBA" id="ARBA00022824"/>
    </source>
</evidence>
<dbReference type="InterPro" id="IPR017972">
    <property type="entry name" value="Cyt_P450_CS"/>
</dbReference>
<dbReference type="InterPro" id="IPR036396">
    <property type="entry name" value="Cyt_P450_sf"/>
</dbReference>
<dbReference type="Pfam" id="PF00067">
    <property type="entry name" value="p450"/>
    <property type="match status" value="4"/>
</dbReference>
<comment type="caution">
    <text evidence="14">The sequence shown here is derived from an EMBL/GenBank/DDBJ whole genome shotgun (WGS) entry which is preliminary data.</text>
</comment>
<dbReference type="Gene3D" id="1.10.630.10">
    <property type="entry name" value="Cytochrome P450"/>
    <property type="match status" value="3"/>
</dbReference>
<dbReference type="PANTHER" id="PTHR24300">
    <property type="entry name" value="CYTOCHROME P450 508A4-RELATED"/>
    <property type="match status" value="1"/>
</dbReference>
<keyword evidence="13" id="KW-1133">Transmembrane helix</keyword>
<comment type="cofactor">
    <cofactor evidence="1">
        <name>heme</name>
        <dbReference type="ChEBI" id="CHEBI:30413"/>
    </cofactor>
</comment>
<sequence>MAVLESFFLQATGTSILLGVVLMVVIYFYLSSSSLKEEANEPPGPKPLPLLGNLLQLDLDRPHESLSELAKTYGSVFKVYFGTKKVIVLAGYKTVKQALVNYAEEFGEREINHTFKFADEHGILFSNGENWKEMRRFALTNLRDFGMGKRGSEEKIIDEIQYLKEVFESFGGKPFDTTQPMNYAVSNIISSIVYGNRFEYSDPQFKEMVNRANENVRIGGSASMRQSGQKNSRFNERNLIASVINLFVAGTDTTSTTLRWGMLLMAKYPHIQDKVQAEIDKMTGGRQPVVEDRKNLPYTDAVIHEIQRLANIIPMSLPHTTSCDVNFNGYFIKKGTTVYPLLMTVLRDESQWKSPHTFNPENFLDEQGRFVKKDAFMPFSAAMALVDALVLQPPTTGILLCLVLLLIVYIISSNASSEQENKGPPGPKPLPFLGNILQLNLKRPYLSLWEMSKKYGSVFTVYFGPKKVVVLAGYQTVKQALVNNAEEFGNRDVGPIFSDFAKGHGIIFSNGENWKEMRRFSLTTLRDFGMGKRGSEEKIIEEARYLMEVLEDLHGKSFDTSQPLNYATSNVISAIVYGSRFQYSDPQFKEMVNRTNENIKICGSRPAQYKKHLSTTSNSQTPNSTMAETKELSKDTRNKIVDLHQAGKTESAIGKQLGVKKSTVGAIIRKWKTYKTTDNLPRSGAPRKISPRGVKMITRTVYNMFPWLGYRLKDLKLLLINRHQILKQIKELVANLEETLNLEETRGLVDSFLIHKKKAEKAGDKDTLFHEHNLIITVSNLFSAGTDTTSTTLRWCLLLMAKYPQIQDRVQEEIDRVIGHRQAVMEDRKNLPYTEAVIYETQRLANIVPMSLPHTTTCDVKFQGFFIKKGTCVFPLLTSVLRDETQWESPLTFNPAHFLDEQGQFVKKDAFMPFSAGRRVCLGESLAKMELFLFFTSLLQHFRFTPPPGVSEDQLDLTPTEGLTLNPSPHKLCAVVRASDIYS</sequence>
<keyword evidence="5" id="KW-0349">Heme</keyword>
<name>A0AAE0QHN9_9TELE</name>
<dbReference type="InterPro" id="IPR002401">
    <property type="entry name" value="Cyt_P450_E_grp-I"/>
</dbReference>
<evidence type="ECO:0008006" key="16">
    <source>
        <dbReference type="Google" id="ProtNLM"/>
    </source>
</evidence>
<dbReference type="FunFam" id="1.10.630.10:FF:000238">
    <property type="entry name" value="Cytochrome P450 2A6"/>
    <property type="match status" value="2"/>
</dbReference>
<dbReference type="InterPro" id="IPR001128">
    <property type="entry name" value="Cyt_P450"/>
</dbReference>
<feature type="transmembrane region" description="Helical" evidence="13">
    <location>
        <begin position="6"/>
        <end position="30"/>
    </location>
</feature>
<dbReference type="PROSITE" id="PS00086">
    <property type="entry name" value="CYTOCHROME_P450"/>
    <property type="match status" value="1"/>
</dbReference>
<evidence type="ECO:0000256" key="5">
    <source>
        <dbReference type="ARBA" id="ARBA00022617"/>
    </source>
</evidence>
<evidence type="ECO:0000313" key="14">
    <source>
        <dbReference type="EMBL" id="KAK3520316.1"/>
    </source>
</evidence>
<organism evidence="14 15">
    <name type="scientific">Hemibagrus guttatus</name>
    <dbReference type="NCBI Taxonomy" id="175788"/>
    <lineage>
        <taxon>Eukaryota</taxon>
        <taxon>Metazoa</taxon>
        <taxon>Chordata</taxon>
        <taxon>Craniata</taxon>
        <taxon>Vertebrata</taxon>
        <taxon>Euteleostomi</taxon>
        <taxon>Actinopterygii</taxon>
        <taxon>Neopterygii</taxon>
        <taxon>Teleostei</taxon>
        <taxon>Ostariophysi</taxon>
        <taxon>Siluriformes</taxon>
        <taxon>Bagridae</taxon>
        <taxon>Hemibagrus</taxon>
    </lineage>
</organism>
<dbReference type="GO" id="GO:0006082">
    <property type="term" value="P:organic acid metabolic process"/>
    <property type="evidence" value="ECO:0007669"/>
    <property type="project" value="TreeGrafter"/>
</dbReference>
<dbReference type="InterPro" id="IPR050182">
    <property type="entry name" value="Cytochrome_P450_fam2"/>
</dbReference>
<keyword evidence="11" id="KW-0503">Monooxygenase</keyword>
<keyword evidence="7" id="KW-0256">Endoplasmic reticulum</keyword>
<dbReference type="GO" id="GO:0005789">
    <property type="term" value="C:endoplasmic reticulum membrane"/>
    <property type="evidence" value="ECO:0007669"/>
    <property type="project" value="UniProtKB-SubCell"/>
</dbReference>
<dbReference type="AlphaFoldDB" id="A0AAE0QHN9"/>
<evidence type="ECO:0000256" key="12">
    <source>
        <dbReference type="ARBA" id="ARBA00023136"/>
    </source>
</evidence>
<evidence type="ECO:0000256" key="1">
    <source>
        <dbReference type="ARBA" id="ARBA00001971"/>
    </source>
</evidence>
<keyword evidence="10" id="KW-0408">Iron</keyword>
<dbReference type="GO" id="GO:0006805">
    <property type="term" value="P:xenobiotic metabolic process"/>
    <property type="evidence" value="ECO:0007669"/>
    <property type="project" value="TreeGrafter"/>
</dbReference>
<keyword evidence="9" id="KW-0560">Oxidoreductase</keyword>
<proteinExistence type="inferred from homology"/>
<dbReference type="EMBL" id="JAUCMX010000016">
    <property type="protein sequence ID" value="KAK3520316.1"/>
    <property type="molecule type" value="Genomic_DNA"/>
</dbReference>